<feature type="compositionally biased region" description="Basic and acidic residues" evidence="11">
    <location>
        <begin position="1515"/>
        <end position="1526"/>
    </location>
</feature>
<feature type="compositionally biased region" description="Basic and acidic residues" evidence="11">
    <location>
        <begin position="615"/>
        <end position="653"/>
    </location>
</feature>
<dbReference type="PROSITE" id="PS01186">
    <property type="entry name" value="EGF_2"/>
    <property type="match status" value="25"/>
</dbReference>
<comment type="subcellular location">
    <subcellularLocation>
        <location evidence="1">Secreted</location>
        <location evidence="1">Extracellular space</location>
        <location evidence="1">Extracellular matrix</location>
    </subcellularLocation>
</comment>
<feature type="compositionally biased region" description="Basic and acidic residues" evidence="11">
    <location>
        <begin position="2790"/>
        <end position="2803"/>
    </location>
</feature>
<gene>
    <name evidence="14" type="ORF">LSH36_300g05058</name>
</gene>
<dbReference type="InterPro" id="IPR026823">
    <property type="entry name" value="cEGF"/>
</dbReference>
<feature type="compositionally biased region" description="Basic and acidic residues" evidence="11">
    <location>
        <begin position="814"/>
        <end position="825"/>
    </location>
</feature>
<feature type="region of interest" description="Disordered" evidence="11">
    <location>
        <begin position="2943"/>
        <end position="2962"/>
    </location>
</feature>
<keyword evidence="6" id="KW-0677">Repeat</keyword>
<dbReference type="InterPro" id="IPR024731">
    <property type="entry name" value="NELL2-like_EGF"/>
</dbReference>
<dbReference type="FunFam" id="2.10.25.10:FF:000038">
    <property type="entry name" value="Fibrillin 2"/>
    <property type="match status" value="3"/>
</dbReference>
<feature type="compositionally biased region" description="Polar residues" evidence="11">
    <location>
        <begin position="1370"/>
        <end position="1379"/>
    </location>
</feature>
<feature type="domain" description="EGF-like" evidence="12">
    <location>
        <begin position="3702"/>
        <end position="3743"/>
    </location>
</feature>
<feature type="domain" description="EGF-like" evidence="12">
    <location>
        <begin position="3278"/>
        <end position="3318"/>
    </location>
</feature>
<feature type="domain" description="EGF-like" evidence="12">
    <location>
        <begin position="4465"/>
        <end position="4505"/>
    </location>
</feature>
<feature type="domain" description="EGF-like" evidence="12">
    <location>
        <begin position="3490"/>
        <end position="3528"/>
    </location>
</feature>
<feature type="compositionally biased region" description="Basic residues" evidence="11">
    <location>
        <begin position="2850"/>
        <end position="2860"/>
    </location>
</feature>
<evidence type="ECO:0000256" key="7">
    <source>
        <dbReference type="ARBA" id="ARBA00022837"/>
    </source>
</evidence>
<feature type="compositionally biased region" description="Basic and acidic residues" evidence="11">
    <location>
        <begin position="992"/>
        <end position="1008"/>
    </location>
</feature>
<feature type="domain" description="EGF-like" evidence="12">
    <location>
        <begin position="4382"/>
        <end position="4423"/>
    </location>
</feature>
<feature type="compositionally biased region" description="Basic and acidic residues" evidence="11">
    <location>
        <begin position="367"/>
        <end position="377"/>
    </location>
</feature>
<feature type="domain" description="EGF-like" evidence="12">
    <location>
        <begin position="4233"/>
        <end position="4273"/>
    </location>
</feature>
<evidence type="ECO:0000259" key="13">
    <source>
        <dbReference type="PROSITE" id="PS51364"/>
    </source>
</evidence>
<feature type="domain" description="EGF-like" evidence="12">
    <location>
        <begin position="3660"/>
        <end position="3701"/>
    </location>
</feature>
<dbReference type="Pfam" id="PF12661">
    <property type="entry name" value="hEGF"/>
    <property type="match status" value="4"/>
</dbReference>
<feature type="compositionally biased region" description="Basic and acidic residues" evidence="11">
    <location>
        <begin position="2634"/>
        <end position="2645"/>
    </location>
</feature>
<feature type="domain" description="TB" evidence="13">
    <location>
        <begin position="3323"/>
        <end position="3379"/>
    </location>
</feature>
<feature type="region of interest" description="Disordered" evidence="11">
    <location>
        <begin position="3049"/>
        <end position="3076"/>
    </location>
</feature>
<feature type="domain" description="EGF-like" evidence="12">
    <location>
        <begin position="4077"/>
        <end position="4118"/>
    </location>
</feature>
<dbReference type="InterPro" id="IPR049883">
    <property type="entry name" value="NOTCH1_EGF-like"/>
</dbReference>
<dbReference type="InterPro" id="IPR000742">
    <property type="entry name" value="EGF"/>
</dbReference>
<feature type="region of interest" description="Disordered" evidence="11">
    <location>
        <begin position="1778"/>
        <end position="1823"/>
    </location>
</feature>
<dbReference type="PANTHER" id="PTHR47333:SF4">
    <property type="entry name" value="EGF-LIKE DOMAIN-CONTAINING PROTEIN"/>
    <property type="match status" value="1"/>
</dbReference>
<dbReference type="FunFam" id="2.10.25.10:FF:000017">
    <property type="entry name" value="latent-transforming growth factor beta-binding protein 4 isoform X1"/>
    <property type="match status" value="2"/>
</dbReference>
<feature type="domain" description="EGF-like" evidence="12">
    <location>
        <begin position="3953"/>
        <end position="3993"/>
    </location>
</feature>
<reference evidence="14" key="1">
    <citation type="journal article" date="2023" name="Mol. Biol. Evol.">
        <title>Third-Generation Sequencing Reveals the Adaptive Role of the Epigenome in Three Deep-Sea Polychaetes.</title>
        <authorList>
            <person name="Perez M."/>
            <person name="Aroh O."/>
            <person name="Sun Y."/>
            <person name="Lan Y."/>
            <person name="Juniper S.K."/>
            <person name="Young C.R."/>
            <person name="Angers B."/>
            <person name="Qian P.Y."/>
        </authorList>
    </citation>
    <scope>NUCLEOTIDE SEQUENCE</scope>
    <source>
        <strain evidence="14">P08H-3</strain>
    </source>
</reference>
<dbReference type="GO" id="GO:0071944">
    <property type="term" value="C:cell periphery"/>
    <property type="evidence" value="ECO:0007669"/>
    <property type="project" value="UniProtKB-ARBA"/>
</dbReference>
<dbReference type="InterPro" id="IPR049388">
    <property type="entry name" value="FBN_EGF_N"/>
</dbReference>
<feature type="compositionally biased region" description="Basic and acidic residues" evidence="11">
    <location>
        <begin position="714"/>
        <end position="741"/>
    </location>
</feature>
<feature type="region of interest" description="Disordered" evidence="11">
    <location>
        <begin position="1848"/>
        <end position="2583"/>
    </location>
</feature>
<feature type="compositionally biased region" description="Basic and acidic residues" evidence="11">
    <location>
        <begin position="2459"/>
        <end position="2482"/>
    </location>
</feature>
<dbReference type="PROSITE" id="PS00010">
    <property type="entry name" value="ASX_HYDROXYL"/>
    <property type="match status" value="32"/>
</dbReference>
<feature type="compositionally biased region" description="Gly residues" evidence="11">
    <location>
        <begin position="1530"/>
        <end position="1539"/>
    </location>
</feature>
<dbReference type="FunFam" id="2.10.25.10:FF:000002">
    <property type="entry name" value="Latent-transforming growth factor beta-binding protein 3"/>
    <property type="match status" value="1"/>
</dbReference>
<feature type="compositionally biased region" description="Basic and acidic residues" evidence="11">
    <location>
        <begin position="1540"/>
        <end position="1561"/>
    </location>
</feature>
<feature type="domain" description="TB" evidence="13">
    <location>
        <begin position="4551"/>
        <end position="4602"/>
    </location>
</feature>
<dbReference type="Pfam" id="PF12947">
    <property type="entry name" value="EGF_3"/>
    <property type="match status" value="2"/>
</dbReference>
<dbReference type="InterPro" id="IPR017878">
    <property type="entry name" value="TB_dom"/>
</dbReference>
<feature type="compositionally biased region" description="Basic and acidic residues" evidence="11">
    <location>
        <begin position="2042"/>
        <end position="2075"/>
    </location>
</feature>
<feature type="domain" description="EGF-like" evidence="12">
    <location>
        <begin position="3994"/>
        <end position="4032"/>
    </location>
</feature>
<feature type="domain" description="EGF-like" evidence="12">
    <location>
        <begin position="4506"/>
        <end position="4546"/>
    </location>
</feature>
<dbReference type="PANTHER" id="PTHR47333">
    <property type="entry name" value="VON WILLEBRAND FACTOR C AND EGF DOMAIN-CONTAINING PROTEIN"/>
    <property type="match status" value="1"/>
</dbReference>
<feature type="compositionally biased region" description="Basic and acidic residues" evidence="11">
    <location>
        <begin position="2861"/>
        <end position="2875"/>
    </location>
</feature>
<dbReference type="CDD" id="cd00054">
    <property type="entry name" value="EGF_CA"/>
    <property type="match status" value="33"/>
</dbReference>
<evidence type="ECO:0000256" key="2">
    <source>
        <dbReference type="ARBA" id="ARBA00022525"/>
    </source>
</evidence>
<feature type="compositionally biased region" description="Basic and acidic residues" evidence="11">
    <location>
        <begin position="1708"/>
        <end position="1755"/>
    </location>
</feature>
<feature type="compositionally biased region" description="Basic and acidic residues" evidence="11">
    <location>
        <begin position="2211"/>
        <end position="2229"/>
    </location>
</feature>
<dbReference type="Pfam" id="PF00683">
    <property type="entry name" value="TB"/>
    <property type="match status" value="5"/>
</dbReference>
<dbReference type="SMART" id="SM00181">
    <property type="entry name" value="EGF"/>
    <property type="match status" value="36"/>
</dbReference>
<feature type="compositionally biased region" description="Low complexity" evidence="11">
    <location>
        <begin position="312"/>
        <end position="321"/>
    </location>
</feature>
<keyword evidence="7" id="KW-0106">Calcium</keyword>
<feature type="compositionally biased region" description="Basic and acidic residues" evidence="11">
    <location>
        <begin position="2654"/>
        <end position="2701"/>
    </location>
</feature>
<feature type="domain" description="TB" evidence="13">
    <location>
        <begin position="3598"/>
        <end position="3650"/>
    </location>
</feature>
<feature type="compositionally biased region" description="Polar residues" evidence="11">
    <location>
        <begin position="225"/>
        <end position="238"/>
    </location>
</feature>
<feature type="domain" description="EGF-like" evidence="12">
    <location>
        <begin position="4817"/>
        <end position="4858"/>
    </location>
</feature>
<evidence type="ECO:0000256" key="11">
    <source>
        <dbReference type="SAM" id="MobiDB-lite"/>
    </source>
</evidence>
<evidence type="ECO:0000256" key="8">
    <source>
        <dbReference type="ARBA" id="ARBA00023157"/>
    </source>
</evidence>
<feature type="domain" description="EGF-like" evidence="12">
    <location>
        <begin position="3551"/>
        <end position="3593"/>
    </location>
</feature>
<dbReference type="InterPro" id="IPR000152">
    <property type="entry name" value="EGF-type_Asp/Asn_hydroxyl_site"/>
</dbReference>
<feature type="compositionally biased region" description="Polar residues" evidence="11">
    <location>
        <begin position="263"/>
        <end position="278"/>
    </location>
</feature>
<feature type="region of interest" description="Disordered" evidence="11">
    <location>
        <begin position="225"/>
        <end position="286"/>
    </location>
</feature>
<dbReference type="Proteomes" id="UP001208570">
    <property type="component" value="Unassembled WGS sequence"/>
</dbReference>
<feature type="compositionally biased region" description="Basic and acidic residues" evidence="11">
    <location>
        <begin position="2505"/>
        <end position="2526"/>
    </location>
</feature>
<keyword evidence="4 10" id="KW-0245">EGF-like domain</keyword>
<dbReference type="SUPFAM" id="SSF57184">
    <property type="entry name" value="Growth factor receptor domain"/>
    <property type="match status" value="11"/>
</dbReference>
<feature type="compositionally biased region" description="Polar residues" evidence="11">
    <location>
        <begin position="398"/>
        <end position="407"/>
    </location>
</feature>
<keyword evidence="5" id="KW-0732">Signal</keyword>
<feature type="compositionally biased region" description="Basic and acidic residues" evidence="11">
    <location>
        <begin position="2276"/>
        <end position="2338"/>
    </location>
</feature>
<feature type="domain" description="EGF-like" evidence="12">
    <location>
        <begin position="3194"/>
        <end position="3232"/>
    </location>
</feature>
<keyword evidence="9" id="KW-0325">Glycoprotein</keyword>
<dbReference type="FunFam" id="2.10.25.10:FF:000096">
    <property type="entry name" value="Putative fibrillin 2"/>
    <property type="match status" value="1"/>
</dbReference>
<evidence type="ECO:0000313" key="14">
    <source>
        <dbReference type="EMBL" id="KAK2153350.1"/>
    </source>
</evidence>
<feature type="compositionally biased region" description="Basic and acidic residues" evidence="11">
    <location>
        <begin position="508"/>
        <end position="521"/>
    </location>
</feature>
<feature type="compositionally biased region" description="Basic and acidic residues" evidence="11">
    <location>
        <begin position="1851"/>
        <end position="1868"/>
    </location>
</feature>
<dbReference type="FunFam" id="2.10.25.10:FF:000014">
    <property type="entry name" value="Latent-transforming growth factor beta-binding protein 3"/>
    <property type="match status" value="2"/>
</dbReference>
<evidence type="ECO:0000259" key="12">
    <source>
        <dbReference type="PROSITE" id="PS50026"/>
    </source>
</evidence>
<feature type="domain" description="TB" evidence="13">
    <location>
        <begin position="4144"/>
        <end position="4202"/>
    </location>
</feature>
<dbReference type="InterPro" id="IPR009030">
    <property type="entry name" value="Growth_fac_rcpt_cys_sf"/>
</dbReference>
<dbReference type="FunFam" id="2.10.25.10:FF:000005">
    <property type="entry name" value="Fibrillin 2"/>
    <property type="match status" value="4"/>
</dbReference>
<dbReference type="PROSITE" id="PS50026">
    <property type="entry name" value="EGF_3"/>
    <property type="match status" value="30"/>
</dbReference>
<dbReference type="PROSITE" id="PS51364">
    <property type="entry name" value="TB"/>
    <property type="match status" value="5"/>
</dbReference>
<feature type="compositionally biased region" description="Basic and acidic residues" evidence="11">
    <location>
        <begin position="2400"/>
        <end position="2451"/>
    </location>
</feature>
<feature type="compositionally biased region" description="Basic and acidic residues" evidence="11">
    <location>
        <begin position="1131"/>
        <end position="1178"/>
    </location>
</feature>
<evidence type="ECO:0000256" key="4">
    <source>
        <dbReference type="ARBA" id="ARBA00022536"/>
    </source>
</evidence>
<feature type="domain" description="EGF-like" evidence="12">
    <location>
        <begin position="4719"/>
        <end position="4760"/>
    </location>
</feature>
<feature type="compositionally biased region" description="Basic and acidic residues" evidence="11">
    <location>
        <begin position="576"/>
        <end position="596"/>
    </location>
</feature>
<feature type="compositionally biased region" description="Polar residues" evidence="11">
    <location>
        <begin position="1601"/>
        <end position="1620"/>
    </location>
</feature>
<dbReference type="InterPro" id="IPR018097">
    <property type="entry name" value="EGF_Ca-bd_CS"/>
</dbReference>
<dbReference type="FunFam" id="2.10.25.10:FF:000804">
    <property type="entry name" value="Fibrillin-1"/>
    <property type="match status" value="1"/>
</dbReference>
<proteinExistence type="predicted"/>
<feature type="compositionally biased region" description="Basic and acidic residues" evidence="11">
    <location>
        <begin position="2346"/>
        <end position="2357"/>
    </location>
</feature>
<evidence type="ECO:0000256" key="9">
    <source>
        <dbReference type="ARBA" id="ARBA00023180"/>
    </source>
</evidence>
<comment type="caution">
    <text evidence="10">Lacks conserved residue(s) required for the propagation of feature annotation.</text>
</comment>
<feature type="compositionally biased region" description="Gly residues" evidence="11">
    <location>
        <begin position="599"/>
        <end position="614"/>
    </location>
</feature>
<dbReference type="InterPro" id="IPR013032">
    <property type="entry name" value="EGF-like_CS"/>
</dbReference>
<comment type="caution">
    <text evidence="14">The sequence shown here is derived from an EMBL/GenBank/DDBJ whole genome shotgun (WGS) entry which is preliminary data.</text>
</comment>
<feature type="region of interest" description="Disordered" evidence="11">
    <location>
        <begin position="148"/>
        <end position="212"/>
    </location>
</feature>
<feature type="compositionally biased region" description="Gly residues" evidence="11">
    <location>
        <begin position="2737"/>
        <end position="2751"/>
    </location>
</feature>
<feature type="compositionally biased region" description="Basic and acidic residues" evidence="11">
    <location>
        <begin position="2370"/>
        <end position="2392"/>
    </location>
</feature>
<feature type="domain" description="EGF-like" evidence="12">
    <location>
        <begin position="4900"/>
        <end position="4938"/>
    </location>
</feature>
<dbReference type="Pfam" id="PF07645">
    <property type="entry name" value="EGF_CA"/>
    <property type="match status" value="22"/>
</dbReference>
<keyword evidence="8" id="KW-1015">Disulfide bond</keyword>
<dbReference type="FunFam" id="2.10.25.10:FF:000003">
    <property type="entry name" value="fibrillin-1 isoform X1"/>
    <property type="match status" value="9"/>
</dbReference>
<dbReference type="Pfam" id="PF12662">
    <property type="entry name" value="cEGF"/>
    <property type="match status" value="5"/>
</dbReference>
<feature type="domain" description="EGF-like" evidence="12">
    <location>
        <begin position="3911"/>
        <end position="3952"/>
    </location>
</feature>
<feature type="compositionally biased region" description="Basic and acidic residues" evidence="11">
    <location>
        <begin position="879"/>
        <end position="940"/>
    </location>
</feature>
<feature type="domain" description="EGF-like" evidence="12">
    <location>
        <begin position="3786"/>
        <end position="3827"/>
    </location>
</feature>
<dbReference type="FunFam" id="2.10.25.10:FF:000024">
    <property type="entry name" value="Putative latent-transforming growth factor beta-binding protein 2"/>
    <property type="match status" value="1"/>
</dbReference>
<feature type="compositionally biased region" description="Polar residues" evidence="11">
    <location>
        <begin position="2893"/>
        <end position="2909"/>
    </location>
</feature>
<feature type="domain" description="EGF-like" evidence="12">
    <location>
        <begin position="4598"/>
        <end position="4637"/>
    </location>
</feature>
<feature type="compositionally biased region" description="Basic and acidic residues" evidence="11">
    <location>
        <begin position="1678"/>
        <end position="1689"/>
    </location>
</feature>
<feature type="domain" description="EGF-like" evidence="12">
    <location>
        <begin position="4679"/>
        <end position="4718"/>
    </location>
</feature>
<keyword evidence="15" id="KW-1185">Reference proteome</keyword>
<feature type="domain" description="EGF-like" evidence="12">
    <location>
        <begin position="3141"/>
        <end position="3182"/>
    </location>
</feature>
<feature type="domain" description="EGF-like" evidence="12">
    <location>
        <begin position="4859"/>
        <end position="4899"/>
    </location>
</feature>
<feature type="compositionally biased region" description="Basic and acidic residues" evidence="11">
    <location>
        <begin position="1623"/>
        <end position="1636"/>
    </location>
</feature>
<dbReference type="InterPro" id="IPR036773">
    <property type="entry name" value="TB_dom_sf"/>
</dbReference>
<dbReference type="GO" id="GO:0005509">
    <property type="term" value="F:calcium ion binding"/>
    <property type="evidence" value="ECO:0007669"/>
    <property type="project" value="InterPro"/>
</dbReference>
<dbReference type="Pfam" id="PF21364">
    <property type="entry name" value="EGF_FBN_1st"/>
    <property type="match status" value="1"/>
</dbReference>
<feature type="compositionally biased region" description="Basic and acidic residues" evidence="11">
    <location>
        <begin position="1261"/>
        <end position="1294"/>
    </location>
</feature>
<feature type="domain" description="EGF-like" evidence="12">
    <location>
        <begin position="4035"/>
        <end position="4072"/>
    </location>
</feature>
<dbReference type="EMBL" id="JAODUP010000300">
    <property type="protein sequence ID" value="KAK2153350.1"/>
    <property type="molecule type" value="Genomic_DNA"/>
</dbReference>
<feature type="domain" description="TB" evidence="13">
    <location>
        <begin position="4278"/>
        <end position="4333"/>
    </location>
</feature>
<feature type="compositionally biased region" description="Basic and acidic residues" evidence="11">
    <location>
        <begin position="2094"/>
        <end position="2126"/>
    </location>
</feature>
<feature type="region of interest" description="Disordered" evidence="11">
    <location>
        <begin position="2634"/>
        <end position="2917"/>
    </location>
</feature>
<feature type="compositionally biased region" description="Basic and acidic residues" evidence="11">
    <location>
        <begin position="1913"/>
        <end position="1935"/>
    </location>
</feature>
<keyword evidence="2" id="KW-0964">Secreted</keyword>
<dbReference type="SUPFAM" id="SSF57196">
    <property type="entry name" value="EGF/Laminin"/>
    <property type="match status" value="5"/>
</dbReference>
<feature type="compositionally biased region" description="Polar residues" evidence="11">
    <location>
        <begin position="3063"/>
        <end position="3076"/>
    </location>
</feature>
<dbReference type="Pfam" id="PF14670">
    <property type="entry name" value="FXa_inhibition"/>
    <property type="match status" value="1"/>
</dbReference>
<dbReference type="InterPro" id="IPR052080">
    <property type="entry name" value="vWF_C/EGF_Fibrillin"/>
</dbReference>
<feature type="domain" description="EGF-like" evidence="12">
    <location>
        <begin position="3236"/>
        <end position="3277"/>
    </location>
</feature>
<feature type="compositionally biased region" description="Basic and acidic residues" evidence="11">
    <location>
        <begin position="669"/>
        <end position="688"/>
    </location>
</feature>
<evidence type="ECO:0000256" key="6">
    <source>
        <dbReference type="ARBA" id="ARBA00022737"/>
    </source>
</evidence>
<feature type="compositionally biased region" description="Basic and acidic residues" evidence="11">
    <location>
        <begin position="1320"/>
        <end position="1333"/>
    </location>
</feature>
<accession>A0AAD9JJ19</accession>
<protein>
    <submittedName>
        <fullName evidence="14">Uncharacterized protein</fullName>
    </submittedName>
</protein>
<dbReference type="Gene3D" id="3.90.290.10">
    <property type="entry name" value="TGF-beta binding (TB) domain"/>
    <property type="match status" value="5"/>
</dbReference>
<feature type="compositionally biased region" description="Basic and acidic residues" evidence="11">
    <location>
        <begin position="1460"/>
        <end position="1506"/>
    </location>
</feature>
<feature type="domain" description="EGF-like" evidence="12">
    <location>
        <begin position="3449"/>
        <end position="3489"/>
    </location>
</feature>
<dbReference type="FunFam" id="2.10.25.10:FF:000010">
    <property type="entry name" value="Pro-epidermal growth factor"/>
    <property type="match status" value="1"/>
</dbReference>
<dbReference type="InterPro" id="IPR001881">
    <property type="entry name" value="EGF-like_Ca-bd_dom"/>
</dbReference>
<feature type="compositionally biased region" description="Basic and acidic residues" evidence="11">
    <location>
        <begin position="951"/>
        <end position="967"/>
    </location>
</feature>
<organism evidence="14 15">
    <name type="scientific">Paralvinella palmiformis</name>
    <dbReference type="NCBI Taxonomy" id="53620"/>
    <lineage>
        <taxon>Eukaryota</taxon>
        <taxon>Metazoa</taxon>
        <taxon>Spiralia</taxon>
        <taxon>Lophotrochozoa</taxon>
        <taxon>Annelida</taxon>
        <taxon>Polychaeta</taxon>
        <taxon>Sedentaria</taxon>
        <taxon>Canalipalpata</taxon>
        <taxon>Terebellida</taxon>
        <taxon>Terebelliformia</taxon>
        <taxon>Alvinellidae</taxon>
        <taxon>Paralvinella</taxon>
    </lineage>
</organism>
<feature type="region of interest" description="Disordered" evidence="11">
    <location>
        <begin position="312"/>
        <end position="1762"/>
    </location>
</feature>
<feature type="domain" description="EGF-like" evidence="12">
    <location>
        <begin position="4338"/>
        <end position="4381"/>
    </location>
</feature>
<evidence type="ECO:0000256" key="10">
    <source>
        <dbReference type="PROSITE-ProRule" id="PRU00076"/>
    </source>
</evidence>
<feature type="compositionally biased region" description="Basic and acidic residues" evidence="11">
    <location>
        <begin position="1380"/>
        <end position="1392"/>
    </location>
</feature>
<feature type="compositionally biased region" description="Basic and acidic residues" evidence="11">
    <location>
        <begin position="1876"/>
        <end position="1902"/>
    </location>
</feature>
<name>A0AAD9JJ19_9ANNE</name>
<dbReference type="Gene3D" id="2.10.25.10">
    <property type="entry name" value="Laminin"/>
    <property type="match status" value="34"/>
</dbReference>
<dbReference type="SMART" id="SM00179">
    <property type="entry name" value="EGF_CA"/>
    <property type="match status" value="35"/>
</dbReference>
<dbReference type="SUPFAM" id="SSF57581">
    <property type="entry name" value="TB module/8-cys domain"/>
    <property type="match status" value="4"/>
</dbReference>
<feature type="domain" description="EGF-like" evidence="12">
    <location>
        <begin position="3744"/>
        <end position="3781"/>
    </location>
</feature>
<evidence type="ECO:0000256" key="3">
    <source>
        <dbReference type="ARBA" id="ARBA00022530"/>
    </source>
</evidence>
<evidence type="ECO:0000256" key="1">
    <source>
        <dbReference type="ARBA" id="ARBA00004498"/>
    </source>
</evidence>
<feature type="domain" description="EGF-like" evidence="12">
    <location>
        <begin position="4424"/>
        <end position="4464"/>
    </location>
</feature>
<dbReference type="PROSITE" id="PS01187">
    <property type="entry name" value="EGF_CA"/>
    <property type="match status" value="13"/>
</dbReference>
<feature type="compositionally biased region" description="Basic and acidic residues" evidence="11">
    <location>
        <begin position="1570"/>
        <end position="1596"/>
    </location>
</feature>
<feature type="compositionally biased region" description="Polar residues" evidence="11">
    <location>
        <begin position="180"/>
        <end position="212"/>
    </location>
</feature>
<keyword evidence="3" id="KW-0272">Extracellular matrix</keyword>
<evidence type="ECO:0000313" key="15">
    <source>
        <dbReference type="Proteomes" id="UP001208570"/>
    </source>
</evidence>
<feature type="domain" description="EGF-like" evidence="12">
    <location>
        <begin position="3407"/>
        <end position="3448"/>
    </location>
</feature>
<feature type="domain" description="EGF-like" evidence="12">
    <location>
        <begin position="4638"/>
        <end position="4678"/>
    </location>
</feature>
<sequence>MLIRESPRIENTELGGQYSSGFWQVVVLALDLMCLEPDPLEYNPPTPLDIQRTIAICKGDCGQGTCMRPNLCLCPNGQIAPSCVGLLNIDCDENLLNLNKYRTGKLFWIHRTIRHNPFPWRVRGTITGYGSRSSSRLPTTSVSILSSVGSSLSETSAKPPKTDSNVSEDNDSGLAENKTLHNNRSNTGNTSIATNEEADTSSNQTASSQAKNETLIDTIDLLQHTNTTDHSTDSNMTVGRSGPPHANRLIADESYSSRRSYENNEQSSHNIRTRTNIGRNGKSVDFPSYADPDDVLWQSDQFERGNHIVHAVSSSRMSSVRSEQDKPGTTDGGSNLAGRRPINDEGSTISSSEKLVEKPKILMRGIRGSEQRDRDSVDEVQSIRQGPYVTGSDKETASPVNSKPGTNKSRKSWLKQSKESEVFERTGGTLTPASRDGLVPKLVPDSGRDLNAAWRGIDGVNSINAGSRMGGTEGDISTTQDLDNEGSIESDISKRKPGLGENNGVTGTEKRTTDSKVDIFRQRSSSSGYRRPHMKKDGKSWIKPTLEGDMSVRYDGFTGTNRNGAEPGAVPDSEGDGDRGRPERWPLGYREGDTYDRQGGLGGGHEVIGLGRGPGGREGDISQRKPGLDDRSERTGVGRIPGERESEIIDRRPGSANGDENAEIGTRTGVREGDVSQRRPSLGDRDNTTEIGRSYGGSEGEISGFHDGGIGTDTGRKPSEREGDIPERRPGSRVGDGDTGIRRGGMNGDISRIRPGLEYIERSRVTGTTAGDRESGIGRRIPGIEGRDESSVAGSRPGSRESGIFRQRSSSSGMKKDGKSWKKPSDIPGRYDGFIPSGGDEIIPGAGPDPETGGGQRRPGIWAPGYREGDVFDGRQGFRGKDGTIETGRRPGGREEDIYQRRPGGYDRNEDIGLGRSPGYKESDTFDRRPGSDYRYETNKRWRSPGSRTVDISERRQGLDDRSEDNGRRRRPSVSDSGASHRRPGSYYGVDHTGRGGRPRDVDSDVSRRRPGLGYDEGSRGIGTALDNRESDIYRRIPGMGGRDESSVAGGRESGIFRQRPNSSGMKKDGKSWIKSSLEGTIPGVGPDSEPGGGQRRSEMLPSGYREGDVFDGRPGFRGRDGTIRTGGRQRGREGDISHRRPDWEDRDEGIRRGRRPGDREHDIFDRRPRLDDRDDGTGIRLIPGSRGDISGLYDKDRNNRRRGPGETDADIPDRRADLGEGDDSIGIRRTPGGRESDISQRRPGFGDIDEGTVTGRRHGERGGEVSERRPDLDNRREDYRIGRKPDDRDDKISQRTPVSRYGEDDTGDGTILAGMESDISGRRSGLEYDEGSRGIGTTRGDRESGIYRRISGMGGEDESLVAGGKKSGTFRQRPSSSGMKKDGKSWKRPRLDGAIPGIYDGLIPSGRDEIIPGVAPDYETDGGQRRAREWAPGYREGGVLDARPGFRERDGTIGTESRPGGRERDISDRRPDWDDRDEGIRRERRPGDGEDDISYRRPGFYERDGTIGIGRRPGGREGDIYEKRPGWSGRNGGIGIGRRPGDREGEIFKRRPSLSERDESTGIGRRPSNTKDDISERRQSFDGRREDTEIGRRPGESVGDISQITPGSDGTAGSINTGEGSEDQKGDRSQIRPDVSDEDGATEIGRMPGSIEGDITKRRPDYNGIDQGIGVENIPGGRDDDTLERRSGLGDGDLDGRGPSIGIGRNRPGEDIYRRRAGLDGRDEGMDIGRRSNGRLDDTYERRPDTDGRREGFRVRNGFKGGKDDIYDRRSDLVGRGEGTMIRRRPGERQGVISQRPGLGEDNWLRYRPGTREGGTISGVRPELDYKYNGIDIGEPSEREEDIIQIRPGLYDRGDGFGRGRRPHFEAGDIPSRPGLHDTDEGIGARRPGRRGDILERKPGIREGTPGGRNGDSIHRRPDLDYDQWTREQEKSPDDQDGDVFQKGSDIPDRHLSITTPSVKKDGKSWIKPTLDGDIPRGYDGFVPSGREGAISGAVPDSEGGGDRRRPGRWPLRYREGDTFDSQAGLGYGDEAIGLGRRPGRREGGVFKRRPSLDDGRESTEGRSSVAREGDIFDRVPSSSNIDGDNGLGRKPGSRESEISQRKPDFNGRHQGFDRRRPSGREGDIHKRRPDSYYETDDTVSGRRSGSTDGRIFRPDLEYDEGITGTGTTAGDRESGIYRRIPGMGGRDESSEAGSRESGIFRQRPSSAGMKKDGKSWKKPSLEGDIPRIYDGLIPSGRDEIIPGVAPDYETDGGQRRAGISDSGYREGGVFDGRPGFRERDGTIGTERRPGGREGGISHRRPDWDGRDEGIRRGRKPGDREDDTFDRRPGFYERDGTIRIGRRPGGREGDISERRPGWNGRNGGIGIGRRPEYGEDGTLDGRSDFSERDDTNGIGRRPGIREDGISQRRPGLDDRDKDIRIGRRPGYRDSDIFDTKPGSGDRDFTIERGGRPASKVGDVSERKPSLDDRNEDTTIGRRPGDRGGILQERPGSYYGADAIGRGGRPRDIDSDMSRRRPGLDYDEGSRGIGTALDNRESDIYRRTPGMGGRDESFVAGGRESGIFRQRPNSSGMKKDGKSWIKPSLEGDIPGIYNGFIPGGRDGTIPGVGPDSEPGGSQRRSGVWAPGYREVDIFDGRPGFHERDGTIGTGRRPGGREGDISDRRPDWDDRDEGIIRGRRPGDREDDISYRRRGLGDRDETTGRWWTPGRRESESSERTPALDGMSQSTGNGRRAGGRGDISQGGLGEGTGMGQRLSDREDGDTYQGLNGTVITERRPGRGDSSVPGLRGDYFRGEFGLGKDNEETIQTGRIPGERDNYIPGRTPSSSNDEHRISRFGVREPGVTKGSKSWGKKRVTSKGRRPGELDVGRLDHGESTNDPNIWRPWGREGDITGQEQFPSGVNSKSWLKSSSEDTGLRDRYLPGLRPGSEGVFDTGVPAHWRPGVSDTHVSRRPDSDIPGLWRPSTWETDVSGHRSALGGEDELTFRSTNDGRKTGKKGIKSWIKATARNHGLGIVQALDDGRQSSMRRSFDVDKTDTDMAQVKPRSTDFVQPPLKQIDPDNASLETEPSSADNQSSIKDFTDSEIYSLKPNSTDKAEMDIDECQAIPGLCVGGKCINTLGSYSCECEEGQRKNQLTNACEDIDECSTIPNVCANGECHNTEGSYFCKCHSGYELSPDRTSCEEQYKEYCGEQPVGDYCSTFPGLCANGVCQRTPGGSYRCVCNVGYRESEPNVCTDIDECNENGRLCLNGVCNNLPGSYKCDCNQGYILSPDGAFCHDMDECQETGMCTNGKCLNLAGSFKCVCNIGYKLSEDGHVCIESLRAFCYTNVIDGRCRNPTGSPMHRTECCCAMHLRPKNVYWGPDCTPCPLPGTDGYKELCEEPPLPIGIPTEPGYPEVPSRPGRPLNGINECQRFPGLCKDGTCEDLPHGYRCLCNPGFESVDNNMRCEDINECQDSRLCEGGQCINEPGSFYCNCPDGYRYDERTRRCLDVDECVEIENACINAACVNYKGGYRCECRIPGTVLDSTERVCIGAGDCPRGYYKPDGITCVDLNECTTLADICEGGGTCINTEGSFRCECPPHLSIDPSGRICQDLRQETCYGAYYRGRCENPFGGLFKKSLCCCGLGKAWGSTECEQCPARGTHDYTQLCKRGPGIVDGDIDECVEYANICVNGRCRNTIGSFICTCHEGFSLDSYGYNCTDIDECTISHNVCGNGTCRNTPGRFTCDCFDGFESTMMMQVCMDIDECSKDPSLCRGGHCINTIGSYTCQCPEGHELTRDGKACKDVDECSMSSGICSNGRCENFMGGYECVCDLGYKPNPLKTACTDIDECRVNNGGCMSTCFNTPGSFYCGCRPGYRLDIDGKTCKDINECEETPNICNGGECTNLPGTHRCVCTGGLEPSPDRKSCIDIDECEYNHNICLNGICKNTVGSYICSCERGYSEKVDGQGCTDDNECELGTHSCDQFATCINTPGSYRCKCNDGFTGNGYTCTDRNECLRNNGGCSFKADCVNTPGSFHCICEEGYEGDGFDCRDVDECSLNPNLCDNGQCLNYPGGYRCDCDMGFGPADNNHACVDIDECAAFPNLCVNGKCENMMGIYRCICNQGYQLDFTGGNCTGSYICQCPPGFDLNPAGNGCIDKRAGTCYLTVPRNLPRGSCSDEIGYEMTKATCCCTAGRGWGQTPGICEVCPRNGTEDYRRLCPGGAGFRPNTVTVLLEDVDECQEIPGLCLKDVDECRLNLAICGVGTCINTEGNYTCVCPDGHMLMPDRNCMDMRKGNCYRDAYNASTPPFRSICENPMAPNLTKKVCCCTGIGQGWSANEHNYGLACELCPRPMTHIDECLESVQQPCAGNARCENILGSYICSCPTGYRLTPSGKVCRDIDECSEQENICAQGTCRNVVGSYSCQCLRGYKLAPSRDRCIDVNECRENPQICQNGTCLNSDGSYSCICNEGFEADEYQRCIDINECLAPRICRNGRCDNIEGSFVCTCDPGFKLSRNGKTCVDIDECADRENCVGGRCRNSIGSYTCTCDEGYQLMPDGKVCMDMRKGTCYQVLDAGGCAQPRPQKVKKNQCCCSKGAGWSYGPVCEVCPEEGSNKNECRVPNACGNGTCTNTEGGFVCNCNDGFVPGPKGVCEDIDECLEEINNCAFRCHNVLGSFHCICPRGYQVAPDGRHCEDVDECRTPQNNCKYACKNLVGTFMCICPEGYRQIGEDECEDINECRTVPGICEHGRCINTRGGYKCDCFAGFELSIDRKRCLDYRDGYCFPMLINGQCISDNGDLLPTTKLNLTNFVLLAVAMMIKDMASSLLNVINGDIDECRNMPNACRNGKCINTMGSYRCRCNSGYKVDISGSRCVDIDECAEQPSPCQFNCRNTDGSFVCSCLPGYSLGADGRTCEDIDECATNRHNCPHTCVNTVGSFHCDCPEGYRKQGQQCVDGYHVDETGTRCVDMDECEDELMCQFGCENMIGGYVCECPVGFQQHYYWNQCVDVDECLKPGVCGTATCINTIGAFSCTCTGGIFDPQTLMCIEQGFICTCPEGFQRVGQDHCVSMISPPGASLPPGGEYPHVPAPPGETGVPPGEGCYQCNNAENYDGIPLNLNGGYGSVLGNQLLHLRYKRDLSAVNDIDKPSAQKPIIIDVSGPHSKLPTSMKHLKGNLTEQKYVIQLRDHINFSDATPVSSHTSFTADVNDEMDINSLKLEKSLEYNETLSSHPIEPITLYIWRHQTGPNKRVLNVIPSLSALKNNEICVIKRGNRSGIFGITERGGINMLHFTRTIQSQGRHYIELVCMPLHDQGQQHYDVQTRLVPFTLYLHIHIL</sequence>
<evidence type="ECO:0000256" key="5">
    <source>
        <dbReference type="ARBA" id="ARBA00022729"/>
    </source>
</evidence>
<dbReference type="FunFam" id="2.10.25.10:FF:000071">
    <property type="entry name" value="Fibrillin 2"/>
    <property type="match status" value="1"/>
</dbReference>